<gene>
    <name evidence="2" type="ORF">EXIGLDRAFT_758595</name>
</gene>
<dbReference type="InParanoid" id="A0A165R054"/>
<dbReference type="SUPFAM" id="SSF81383">
    <property type="entry name" value="F-box domain"/>
    <property type="match status" value="1"/>
</dbReference>
<dbReference type="SMART" id="SM00256">
    <property type="entry name" value="FBOX"/>
    <property type="match status" value="1"/>
</dbReference>
<organism evidence="2 3">
    <name type="scientific">Exidia glandulosa HHB12029</name>
    <dbReference type="NCBI Taxonomy" id="1314781"/>
    <lineage>
        <taxon>Eukaryota</taxon>
        <taxon>Fungi</taxon>
        <taxon>Dikarya</taxon>
        <taxon>Basidiomycota</taxon>
        <taxon>Agaricomycotina</taxon>
        <taxon>Agaricomycetes</taxon>
        <taxon>Auriculariales</taxon>
        <taxon>Exidiaceae</taxon>
        <taxon>Exidia</taxon>
    </lineage>
</organism>
<dbReference type="CDD" id="cd09917">
    <property type="entry name" value="F-box_SF"/>
    <property type="match status" value="1"/>
</dbReference>
<dbReference type="Proteomes" id="UP000077266">
    <property type="component" value="Unassembled WGS sequence"/>
</dbReference>
<accession>A0A165R054</accession>
<proteinExistence type="predicted"/>
<dbReference type="AlphaFoldDB" id="A0A165R054"/>
<evidence type="ECO:0000313" key="2">
    <source>
        <dbReference type="EMBL" id="KZW04303.1"/>
    </source>
</evidence>
<dbReference type="Gene3D" id="1.20.1280.50">
    <property type="match status" value="1"/>
</dbReference>
<dbReference type="OrthoDB" id="2269034at2759"/>
<dbReference type="Pfam" id="PF12937">
    <property type="entry name" value="F-box-like"/>
    <property type="match status" value="1"/>
</dbReference>
<dbReference type="InterPro" id="IPR001810">
    <property type="entry name" value="F-box_dom"/>
</dbReference>
<dbReference type="PROSITE" id="PS50181">
    <property type="entry name" value="FBOX"/>
    <property type="match status" value="1"/>
</dbReference>
<name>A0A165R054_EXIGL</name>
<evidence type="ECO:0000259" key="1">
    <source>
        <dbReference type="PROSITE" id="PS50181"/>
    </source>
</evidence>
<protein>
    <recommendedName>
        <fullName evidence="1">F-box domain-containing protein</fullName>
    </recommendedName>
</protein>
<reference evidence="2 3" key="1">
    <citation type="journal article" date="2016" name="Mol. Biol. Evol.">
        <title>Comparative Genomics of Early-Diverging Mushroom-Forming Fungi Provides Insights into the Origins of Lignocellulose Decay Capabilities.</title>
        <authorList>
            <person name="Nagy L.G."/>
            <person name="Riley R."/>
            <person name="Tritt A."/>
            <person name="Adam C."/>
            <person name="Daum C."/>
            <person name="Floudas D."/>
            <person name="Sun H."/>
            <person name="Yadav J.S."/>
            <person name="Pangilinan J."/>
            <person name="Larsson K.H."/>
            <person name="Matsuura K."/>
            <person name="Barry K."/>
            <person name="Labutti K."/>
            <person name="Kuo R."/>
            <person name="Ohm R.A."/>
            <person name="Bhattacharya S.S."/>
            <person name="Shirouzu T."/>
            <person name="Yoshinaga Y."/>
            <person name="Martin F.M."/>
            <person name="Grigoriev I.V."/>
            <person name="Hibbett D.S."/>
        </authorList>
    </citation>
    <scope>NUCLEOTIDE SEQUENCE [LARGE SCALE GENOMIC DNA]</scope>
    <source>
        <strain evidence="2 3">HHB12029</strain>
    </source>
</reference>
<sequence>MLDDAQQVLAQSARLAFRDIVLGAPDVYTSTLDALTQMYDSTLDSVRAALLSEFRGQCARLFPRYRLPNELWCLIWSQLPQEDRIRVSQVCSDWRSLALSSPAVWSDLIFITSRHASHLCTCHDCLLIPRDAYHCPTCDDVFPSFPPNVWTGSSNLQTIVALLPRTLAHPLSLTVCAETPDCPFTGASELILLAEALGPHMHHLSSLRCYVNSDDNLYDFMSALQYFPALTRLVCQMSLISYDEEETLGHDASFPSLQSVELYGSFQNLTNRAFSTVRSLACDYVSTTQFLGVLSSFPELSSLHVRMRPTRSEGAFVDALSEDVYNSTKVIACITVSGISACIAEAVLIMFHQPSHVACGTHRNGVHLSCEAHEGNEFSVRLIVTDERQRLRTLYCHARDACEVWAHLAPTALRSVTIDLRLPYATFAALLTRTPSTEELVLILPGQADIAALVTRIASGSLQSPLKFDTLRTKSTGPRVYLSGEDTDTILAWLQAPLSLLELQ</sequence>
<dbReference type="EMBL" id="KV425882">
    <property type="protein sequence ID" value="KZW04303.1"/>
    <property type="molecule type" value="Genomic_DNA"/>
</dbReference>
<dbReference type="InterPro" id="IPR036047">
    <property type="entry name" value="F-box-like_dom_sf"/>
</dbReference>
<keyword evidence="3" id="KW-1185">Reference proteome</keyword>
<feature type="domain" description="F-box" evidence="1">
    <location>
        <begin position="61"/>
        <end position="108"/>
    </location>
</feature>
<evidence type="ECO:0000313" key="3">
    <source>
        <dbReference type="Proteomes" id="UP000077266"/>
    </source>
</evidence>